<evidence type="ECO:0000313" key="1">
    <source>
        <dbReference type="EMBL" id="QRO77773.1"/>
    </source>
</evidence>
<keyword evidence="2" id="KW-1185">Reference proteome</keyword>
<dbReference type="Proteomes" id="UP000625568">
    <property type="component" value="Chromosome 1"/>
</dbReference>
<proteinExistence type="predicted"/>
<sequence>MTAMARNAQALIDLRIRGIRPELPILVSLVGPLDFVNLTLLAEPKVRYDWRVLGGLEVEVIASVAVPFSRLLRMLADIAAGVPKRMVLTFLEGPRVELGEWRQITDFRVFDWCPMALGGPCWGDARALASRIFAELGKSIPTPYDEACTLVIRAAQESEQWRA</sequence>
<dbReference type="EMBL" id="CP069482">
    <property type="protein sequence ID" value="QRO77773.1"/>
    <property type="molecule type" value="Genomic_DNA"/>
</dbReference>
<keyword evidence="1" id="KW-0456">Lyase</keyword>
<dbReference type="GeneID" id="93128625"/>
<dbReference type="GO" id="GO:0016829">
    <property type="term" value="F:lyase activity"/>
    <property type="evidence" value="ECO:0007669"/>
    <property type="project" value="UniProtKB-KW"/>
</dbReference>
<name>A0A892HYN4_9BURK</name>
<gene>
    <name evidence="1" type="ORF">I6K02_02325</name>
</gene>
<protein>
    <submittedName>
        <fullName evidence="1">Histidine ammonia-lyase</fullName>
    </submittedName>
</protein>
<reference evidence="1 2" key="1">
    <citation type="submission" date="2021-02" db="EMBL/GenBank/DDBJ databases">
        <title>FDA dAtabase for Regulatory Grade micrObial Sequences (FDA-ARGOS): Supporting development and validation of Infectious Disease Dx tests.</title>
        <authorList>
            <person name="Minogue T."/>
            <person name="Wolcott M."/>
            <person name="Wasieloski L."/>
            <person name="Aguilar W."/>
            <person name="Moore D."/>
            <person name="Jaissle J."/>
            <person name="Tallon L."/>
            <person name="Sadzewicz L."/>
            <person name="Zhao X."/>
            <person name="Boylan J."/>
            <person name="Ott S."/>
            <person name="Bowen H."/>
            <person name="Vavikolanu K."/>
            <person name="Mehta A."/>
            <person name="Aluvathingal J."/>
            <person name="Nadendla S."/>
            <person name="Yan Y."/>
            <person name="Sichtig H."/>
        </authorList>
    </citation>
    <scope>NUCLEOTIDE SEQUENCE [LARGE SCALE GENOMIC DNA]</scope>
    <source>
        <strain evidence="1 2">FDAARGOS_1272</strain>
    </source>
</reference>
<accession>A0A892HYN4</accession>
<dbReference type="AlphaFoldDB" id="A0A892HYN4"/>
<evidence type="ECO:0000313" key="2">
    <source>
        <dbReference type="Proteomes" id="UP000625568"/>
    </source>
</evidence>
<dbReference type="RefSeq" id="WP_006763718.1">
    <property type="nucleotide sequence ID" value="NZ_CABVPR010000014.1"/>
</dbReference>
<organism evidence="1 2">
    <name type="scientific">Burkholderia dolosa</name>
    <dbReference type="NCBI Taxonomy" id="152500"/>
    <lineage>
        <taxon>Bacteria</taxon>
        <taxon>Pseudomonadati</taxon>
        <taxon>Pseudomonadota</taxon>
        <taxon>Betaproteobacteria</taxon>
        <taxon>Burkholderiales</taxon>
        <taxon>Burkholderiaceae</taxon>
        <taxon>Burkholderia</taxon>
        <taxon>Burkholderia cepacia complex</taxon>
    </lineage>
</organism>